<evidence type="ECO:0000256" key="5">
    <source>
        <dbReference type="ARBA" id="ARBA00047686"/>
    </source>
</evidence>
<dbReference type="InterPro" id="IPR036157">
    <property type="entry name" value="dUTPase-like_sf"/>
</dbReference>
<comment type="catalytic activity">
    <reaction evidence="5">
        <text>dUTP + H2O = dUMP + diphosphate + H(+)</text>
        <dbReference type="Rhea" id="RHEA:10248"/>
        <dbReference type="ChEBI" id="CHEBI:15377"/>
        <dbReference type="ChEBI" id="CHEBI:15378"/>
        <dbReference type="ChEBI" id="CHEBI:33019"/>
        <dbReference type="ChEBI" id="CHEBI:61555"/>
        <dbReference type="ChEBI" id="CHEBI:246422"/>
        <dbReference type="EC" id="3.6.1.23"/>
    </reaction>
</comment>
<protein>
    <recommendedName>
        <fullName evidence="2">dUTP diphosphatase</fullName>
        <ecNumber evidence="2">3.6.1.23</ecNumber>
    </recommendedName>
</protein>
<dbReference type="Pfam" id="PF00692">
    <property type="entry name" value="dUTPase"/>
    <property type="match status" value="1"/>
</dbReference>
<proteinExistence type="inferred from homology"/>
<gene>
    <name evidence="7" type="ORF">A3J43_04130</name>
</gene>
<dbReference type="InterPro" id="IPR008181">
    <property type="entry name" value="dUTPase"/>
</dbReference>
<dbReference type="PANTHER" id="PTHR11241:SF0">
    <property type="entry name" value="DEOXYURIDINE 5'-TRIPHOSPHATE NUCLEOTIDOHYDROLASE"/>
    <property type="match status" value="1"/>
</dbReference>
<dbReference type="InterPro" id="IPR033704">
    <property type="entry name" value="dUTPase_trimeric"/>
</dbReference>
<evidence type="ECO:0000313" key="8">
    <source>
        <dbReference type="Proteomes" id="UP000176604"/>
    </source>
</evidence>
<dbReference type="Proteomes" id="UP000176604">
    <property type="component" value="Unassembled WGS sequence"/>
</dbReference>
<reference evidence="7 8" key="1">
    <citation type="journal article" date="2016" name="Nat. Commun.">
        <title>Thousands of microbial genomes shed light on interconnected biogeochemical processes in an aquifer system.</title>
        <authorList>
            <person name="Anantharaman K."/>
            <person name="Brown C.T."/>
            <person name="Hug L.A."/>
            <person name="Sharon I."/>
            <person name="Castelle C.J."/>
            <person name="Probst A.J."/>
            <person name="Thomas B.C."/>
            <person name="Singh A."/>
            <person name="Wilkins M.J."/>
            <person name="Karaoz U."/>
            <person name="Brodie E.L."/>
            <person name="Williams K.H."/>
            <person name="Hubbard S.S."/>
            <person name="Banfield J.F."/>
        </authorList>
    </citation>
    <scope>NUCLEOTIDE SEQUENCE [LARGE SCALE GENOMIC DNA]</scope>
</reference>
<keyword evidence="3" id="KW-0378">Hydrolase</keyword>
<evidence type="ECO:0000256" key="1">
    <source>
        <dbReference type="ARBA" id="ARBA00006581"/>
    </source>
</evidence>
<dbReference type="Gene3D" id="2.70.40.10">
    <property type="match status" value="1"/>
</dbReference>
<accession>A0A1F7UIF3</accession>
<dbReference type="AlphaFoldDB" id="A0A1F7UIF3"/>
<dbReference type="EMBL" id="MGEF01000039">
    <property type="protein sequence ID" value="OGL78076.1"/>
    <property type="molecule type" value="Genomic_DNA"/>
</dbReference>
<dbReference type="NCBIfam" id="NF001862">
    <property type="entry name" value="PRK00601.1"/>
    <property type="match status" value="1"/>
</dbReference>
<organism evidence="7 8">
    <name type="scientific">Candidatus Uhrbacteria bacterium RIFCSPHIGHO2_12_FULL_54_23</name>
    <dbReference type="NCBI Taxonomy" id="1802397"/>
    <lineage>
        <taxon>Bacteria</taxon>
        <taxon>Candidatus Uhriibacteriota</taxon>
    </lineage>
</organism>
<sequence>MSLVLKVKKLDPRAQLPRYALTGDAGLDIFCLDAVVIPPHERVVVHTGVAIEIPAGFVGLMWDRGGHAAKRGLTNMGGVYDSGYRGEVLPILYNTTEAPVTLETGSGVSQLLIQTVENVEFSEVEELSSSERGENRWSSTGV</sequence>
<evidence type="ECO:0000256" key="4">
    <source>
        <dbReference type="ARBA" id="ARBA00023080"/>
    </source>
</evidence>
<dbReference type="PANTHER" id="PTHR11241">
    <property type="entry name" value="DEOXYURIDINE 5'-TRIPHOSPHATE NUCLEOTIDOHYDROLASE"/>
    <property type="match status" value="1"/>
</dbReference>
<evidence type="ECO:0000313" key="7">
    <source>
        <dbReference type="EMBL" id="OGL78076.1"/>
    </source>
</evidence>
<dbReference type="EC" id="3.6.1.23" evidence="2"/>
<dbReference type="NCBIfam" id="TIGR00576">
    <property type="entry name" value="dut"/>
    <property type="match status" value="1"/>
</dbReference>
<dbReference type="GO" id="GO:0000287">
    <property type="term" value="F:magnesium ion binding"/>
    <property type="evidence" value="ECO:0007669"/>
    <property type="project" value="InterPro"/>
</dbReference>
<dbReference type="GO" id="GO:0006226">
    <property type="term" value="P:dUMP biosynthetic process"/>
    <property type="evidence" value="ECO:0007669"/>
    <property type="project" value="InterPro"/>
</dbReference>
<comment type="similarity">
    <text evidence="1">Belongs to the dUTPase family.</text>
</comment>
<feature type="domain" description="dUTPase-like" evidence="6">
    <location>
        <begin position="14"/>
        <end position="141"/>
    </location>
</feature>
<dbReference type="CDD" id="cd07557">
    <property type="entry name" value="trimeric_dUTPase"/>
    <property type="match status" value="1"/>
</dbReference>
<evidence type="ECO:0000259" key="6">
    <source>
        <dbReference type="Pfam" id="PF00692"/>
    </source>
</evidence>
<dbReference type="STRING" id="1802397.A3J43_04130"/>
<dbReference type="SUPFAM" id="SSF51283">
    <property type="entry name" value="dUTPase-like"/>
    <property type="match status" value="1"/>
</dbReference>
<dbReference type="InterPro" id="IPR029054">
    <property type="entry name" value="dUTPase-like"/>
</dbReference>
<evidence type="ECO:0000256" key="2">
    <source>
        <dbReference type="ARBA" id="ARBA00012379"/>
    </source>
</evidence>
<comment type="caution">
    <text evidence="7">The sequence shown here is derived from an EMBL/GenBank/DDBJ whole genome shotgun (WGS) entry which is preliminary data.</text>
</comment>
<dbReference type="GO" id="GO:0046081">
    <property type="term" value="P:dUTP catabolic process"/>
    <property type="evidence" value="ECO:0007669"/>
    <property type="project" value="InterPro"/>
</dbReference>
<name>A0A1F7UIF3_9BACT</name>
<evidence type="ECO:0000256" key="3">
    <source>
        <dbReference type="ARBA" id="ARBA00022801"/>
    </source>
</evidence>
<dbReference type="GO" id="GO:0004170">
    <property type="term" value="F:dUTP diphosphatase activity"/>
    <property type="evidence" value="ECO:0007669"/>
    <property type="project" value="UniProtKB-EC"/>
</dbReference>
<keyword evidence="4" id="KW-0546">Nucleotide metabolism</keyword>